<name>A0A8C3B421_CYCLU</name>
<evidence type="ECO:0000313" key="2">
    <source>
        <dbReference type="Proteomes" id="UP000694565"/>
    </source>
</evidence>
<reference evidence="1" key="1">
    <citation type="submission" date="2025-08" db="UniProtKB">
        <authorList>
            <consortium name="Ensembl"/>
        </authorList>
    </citation>
    <scope>IDENTIFICATION</scope>
</reference>
<reference evidence="1" key="2">
    <citation type="submission" date="2025-09" db="UniProtKB">
        <authorList>
            <consortium name="Ensembl"/>
        </authorList>
    </citation>
    <scope>IDENTIFICATION</scope>
</reference>
<dbReference type="Ensembl" id="ENSCLMT00005051634.1">
    <property type="protein sequence ID" value="ENSCLMP00005049980.1"/>
    <property type="gene ID" value="ENSCLMG00005022719.1"/>
</dbReference>
<evidence type="ECO:0000313" key="1">
    <source>
        <dbReference type="Ensembl" id="ENSCLMP00005049980.1"/>
    </source>
</evidence>
<accession>A0A8C3B421</accession>
<protein>
    <submittedName>
        <fullName evidence="1">Uncharacterized protein</fullName>
    </submittedName>
</protein>
<dbReference type="AlphaFoldDB" id="A0A8C3B421"/>
<organism evidence="1 2">
    <name type="scientific">Cyclopterus lumpus</name>
    <name type="common">Lumpsucker</name>
    <dbReference type="NCBI Taxonomy" id="8103"/>
    <lineage>
        <taxon>Eukaryota</taxon>
        <taxon>Metazoa</taxon>
        <taxon>Chordata</taxon>
        <taxon>Craniata</taxon>
        <taxon>Vertebrata</taxon>
        <taxon>Euteleostomi</taxon>
        <taxon>Actinopterygii</taxon>
        <taxon>Neopterygii</taxon>
        <taxon>Teleostei</taxon>
        <taxon>Neoteleostei</taxon>
        <taxon>Acanthomorphata</taxon>
        <taxon>Eupercaria</taxon>
        <taxon>Perciformes</taxon>
        <taxon>Cottioidei</taxon>
        <taxon>Cottales</taxon>
        <taxon>Cyclopteridae</taxon>
        <taxon>Cyclopterus</taxon>
    </lineage>
</organism>
<proteinExistence type="predicted"/>
<dbReference type="Proteomes" id="UP000694565">
    <property type="component" value="Unplaced"/>
</dbReference>
<keyword evidence="2" id="KW-1185">Reference proteome</keyword>
<sequence>MVIQFQSVLVHPLVAIPVSYNFIAAHCSLMTKEGTIKYPKLTGALNGHGSVSALATASSDNYHVGCGKSWRCGGFLRTPSGVFCKFGTIRPM</sequence>